<accession>A0ABX3CJL6</accession>
<evidence type="ECO:0008006" key="3">
    <source>
        <dbReference type="Google" id="ProtNLM"/>
    </source>
</evidence>
<dbReference type="Proteomes" id="UP000180194">
    <property type="component" value="Unassembled WGS sequence"/>
</dbReference>
<gene>
    <name evidence="1" type="ORF">BBV17_29185</name>
</gene>
<organism evidence="1 2">
    <name type="scientific">Cytobacillus oceanisediminis</name>
    <dbReference type="NCBI Taxonomy" id="665099"/>
    <lineage>
        <taxon>Bacteria</taxon>
        <taxon>Bacillati</taxon>
        <taxon>Bacillota</taxon>
        <taxon>Bacilli</taxon>
        <taxon>Bacillales</taxon>
        <taxon>Bacillaceae</taxon>
        <taxon>Cytobacillus</taxon>
    </lineage>
</organism>
<reference evidence="1 2" key="1">
    <citation type="submission" date="2016-07" db="EMBL/GenBank/DDBJ databases">
        <title>Bacillus oceanisediminis whole genome.</title>
        <authorList>
            <person name="Pal Y."/>
            <person name="Verma A."/>
            <person name="Mual P."/>
            <person name="Srinivasan K."/>
        </authorList>
    </citation>
    <scope>NUCLEOTIDE SEQUENCE [LARGE SCALE GENOMIC DNA]</scope>
    <source>
        <strain evidence="1 2">Bhandara28</strain>
    </source>
</reference>
<keyword evidence="2" id="KW-1185">Reference proteome</keyword>
<proteinExistence type="predicted"/>
<dbReference type="RefSeq" id="WP_071160068.1">
    <property type="nucleotide sequence ID" value="NZ_MBRJ01000064.1"/>
</dbReference>
<name>A0ABX3CJL6_9BACI</name>
<comment type="caution">
    <text evidence="1">The sequence shown here is derived from an EMBL/GenBank/DDBJ whole genome shotgun (WGS) entry which is preliminary data.</text>
</comment>
<evidence type="ECO:0000313" key="1">
    <source>
        <dbReference type="EMBL" id="OHX40692.1"/>
    </source>
</evidence>
<sequence length="88" mass="9455">MNQTLRTNLLLIGLGLVIALSLIIPTVFNKPPLTPSETILAFYDSIKKGDAAVSLLTFDIRAEIESGTVSGMLAALENSLKTIKINIK</sequence>
<evidence type="ECO:0000313" key="2">
    <source>
        <dbReference type="Proteomes" id="UP000180194"/>
    </source>
</evidence>
<dbReference type="EMBL" id="MBRJ01000064">
    <property type="protein sequence ID" value="OHX40692.1"/>
    <property type="molecule type" value="Genomic_DNA"/>
</dbReference>
<protein>
    <recommendedName>
        <fullName evidence="3">MMPL family protein</fullName>
    </recommendedName>
</protein>